<evidence type="ECO:0000256" key="6">
    <source>
        <dbReference type="ARBA" id="ARBA00022840"/>
    </source>
</evidence>
<dbReference type="SUPFAM" id="SSF55729">
    <property type="entry name" value="Acyl-CoA N-acyltransferases (Nat)"/>
    <property type="match status" value="1"/>
</dbReference>
<reference evidence="13 14" key="1">
    <citation type="submission" date="2020-04" db="EMBL/GenBank/DDBJ databases">
        <title>Vibrio sp. SM6, a novel species isolated from seawater.</title>
        <authorList>
            <person name="Wang X."/>
        </authorList>
    </citation>
    <scope>NUCLEOTIDE SEQUENCE [LARGE SCALE GENOMIC DNA]</scope>
    <source>
        <strain evidence="13 14">SM6</strain>
    </source>
</reference>
<dbReference type="Gene3D" id="3.40.630.30">
    <property type="match status" value="1"/>
</dbReference>
<comment type="similarity">
    <text evidence="9">Belongs to the TmcA family.</text>
</comment>
<organism evidence="13 14">
    <name type="scientific">Vibrio agarilyticus</name>
    <dbReference type="NCBI Taxonomy" id="2726741"/>
    <lineage>
        <taxon>Bacteria</taxon>
        <taxon>Pseudomonadati</taxon>
        <taxon>Pseudomonadota</taxon>
        <taxon>Gammaproteobacteria</taxon>
        <taxon>Vibrionales</taxon>
        <taxon>Vibrionaceae</taxon>
        <taxon>Vibrio</taxon>
    </lineage>
</organism>
<dbReference type="GO" id="GO:0051392">
    <property type="term" value="F:tRNA cytidine N4-acetyltransferase activity"/>
    <property type="evidence" value="ECO:0007669"/>
    <property type="project" value="UniProtKB-UniRule"/>
</dbReference>
<evidence type="ECO:0000313" key="14">
    <source>
        <dbReference type="Proteomes" id="UP000535589"/>
    </source>
</evidence>
<evidence type="ECO:0000256" key="1">
    <source>
        <dbReference type="ARBA" id="ARBA00022490"/>
    </source>
</evidence>
<dbReference type="PANTHER" id="PTHR10925">
    <property type="entry name" value="N-ACETYLTRANSFERASE 10"/>
    <property type="match status" value="1"/>
</dbReference>
<keyword evidence="6 9" id="KW-0067">ATP-binding</keyword>
<dbReference type="GO" id="GO:0000049">
    <property type="term" value="F:tRNA binding"/>
    <property type="evidence" value="ECO:0007669"/>
    <property type="project" value="UniProtKB-UniRule"/>
</dbReference>
<evidence type="ECO:0000256" key="3">
    <source>
        <dbReference type="ARBA" id="ARBA00022679"/>
    </source>
</evidence>
<feature type="domain" description="TmcA/NAT10 N-terminal" evidence="11">
    <location>
        <begin position="1"/>
        <end position="108"/>
    </location>
</feature>
<dbReference type="AlphaFoldDB" id="A0A7X8TNU1"/>
<dbReference type="Pfam" id="PF05127">
    <property type="entry name" value="NAT10_TcmA_helicase"/>
    <property type="match status" value="1"/>
</dbReference>
<dbReference type="EC" id="2.3.1.193" evidence="9"/>
<feature type="domain" description="TcmA/NAT10 helicase" evidence="10">
    <location>
        <begin position="182"/>
        <end position="348"/>
    </location>
</feature>
<protein>
    <recommendedName>
        <fullName evidence="9">tRNA(Met) cytidine acetyltransferase TmcA</fullName>
        <ecNumber evidence="9">2.3.1.193</ecNumber>
    </recommendedName>
</protein>
<evidence type="ECO:0000313" key="13">
    <source>
        <dbReference type="EMBL" id="NLS11927.1"/>
    </source>
</evidence>
<feature type="binding site" evidence="9">
    <location>
        <position position="331"/>
    </location>
    <ligand>
        <name>ATP</name>
        <dbReference type="ChEBI" id="CHEBI:30616"/>
    </ligand>
</feature>
<keyword evidence="8 9" id="KW-0012">Acyltransferase</keyword>
<dbReference type="RefSeq" id="WP_168835017.1">
    <property type="nucleotide sequence ID" value="NZ_JABAIK010000002.1"/>
</dbReference>
<dbReference type="InterPro" id="IPR007807">
    <property type="entry name" value="TcmA/NAT10_helicase"/>
</dbReference>
<feature type="binding site" evidence="9">
    <location>
        <position position="162"/>
    </location>
    <ligand>
        <name>ATP</name>
        <dbReference type="ChEBI" id="CHEBI:30616"/>
    </ligand>
</feature>
<sequence length="688" mass="76582">MKAYLNLLLDLQQQAQSQGHRQAVVLRGEREWQVAVTAKATAHWRDKPSFALGNEPFSVTKQVAINRGHQLLGQECQLLIVELDERFDANSFNAACGTLAAGGLVILLERFSSTHNLAQQWLLQHLARVPILDQQRGFLPSVDFQAKVDSQDDFFELALKSQQSAVENVVKLALGRAQRPLVLTADRGRGKSSALGMACAHLMAQRPISIVVTAPTPQAVTPVFQHAQALLGELAIRSKWQLSFQQSQLQFIAPDNVIETLPPCDLLLVDEAAAIPQRLLQNMATAYSRVVFSTTVHGYEGCGRGFSLKFVPWLRKTHAQVRLQHLALPMRWRQGDPLEQWLNDTFLLSDEWGALQSTVLDFSALSLKRCDKRDWLQDAQSLQSGFALLVQAHYQTSPNDLMQLLSEPEIELWLAYCGSTMIGAVMTVEEGPIDSQLASEIALGRRRPKGALTPVMLIGQVNALNAASLRALRVMRIALSPELQNRGLGQGVIQLLQQQSAGQYDYVSTCFGATDELVSFWLQCGFVPVRLGLSRDAASGTYSLLMLNAREFDHESWIADLASAFQFEFSQSLGSQFRSLESSLVTRLLKQNSVGVTWTPSAVQLQRIRGLLANFAHGGSSMENVLVWLRYALLHSPQYLDEFLVALILQQQSITEIASRFGLPGRRGVEQHLREQIRIRLEDTQFTL</sequence>
<proteinExistence type="inferred from homology"/>
<comment type="catalytic activity">
    <reaction evidence="9">
        <text>cytidine(34) in elongator tRNA(Met) + acetyl-CoA + ATP + H2O = N(4)-acetylcytidine(34) in elongator tRNA(Met) + ADP + phosphate + CoA + H(+)</text>
        <dbReference type="Rhea" id="RHEA:43788"/>
        <dbReference type="Rhea" id="RHEA-COMP:10693"/>
        <dbReference type="Rhea" id="RHEA-COMP:10694"/>
        <dbReference type="ChEBI" id="CHEBI:15377"/>
        <dbReference type="ChEBI" id="CHEBI:15378"/>
        <dbReference type="ChEBI" id="CHEBI:30616"/>
        <dbReference type="ChEBI" id="CHEBI:43474"/>
        <dbReference type="ChEBI" id="CHEBI:57287"/>
        <dbReference type="ChEBI" id="CHEBI:57288"/>
        <dbReference type="ChEBI" id="CHEBI:74900"/>
        <dbReference type="ChEBI" id="CHEBI:82748"/>
        <dbReference type="ChEBI" id="CHEBI:456216"/>
        <dbReference type="EC" id="2.3.1.193"/>
    </reaction>
</comment>
<dbReference type="EMBL" id="JABAIK010000002">
    <property type="protein sequence ID" value="NLS11927.1"/>
    <property type="molecule type" value="Genomic_DNA"/>
</dbReference>
<dbReference type="SUPFAM" id="SSF52540">
    <property type="entry name" value="P-loop containing nucleoside triphosphate hydrolases"/>
    <property type="match status" value="1"/>
</dbReference>
<evidence type="ECO:0000259" key="10">
    <source>
        <dbReference type="Pfam" id="PF05127"/>
    </source>
</evidence>
<evidence type="ECO:0000259" key="12">
    <source>
        <dbReference type="Pfam" id="PF13718"/>
    </source>
</evidence>
<evidence type="ECO:0000256" key="4">
    <source>
        <dbReference type="ARBA" id="ARBA00022694"/>
    </source>
</evidence>
<dbReference type="InterPro" id="IPR013562">
    <property type="entry name" value="TmcA/NAT10_N"/>
</dbReference>
<keyword evidence="14" id="KW-1185">Reference proteome</keyword>
<dbReference type="GO" id="GO:0002101">
    <property type="term" value="P:tRNA wobble cytosine modification"/>
    <property type="evidence" value="ECO:0007669"/>
    <property type="project" value="UniProtKB-UniRule"/>
</dbReference>
<keyword evidence="4 9" id="KW-0819">tRNA processing</keyword>
<evidence type="ECO:0000256" key="9">
    <source>
        <dbReference type="HAMAP-Rule" id="MF_01886"/>
    </source>
</evidence>
<keyword evidence="2 9" id="KW-0820">tRNA-binding</keyword>
<dbReference type="PANTHER" id="PTHR10925:SF5">
    <property type="entry name" value="RNA CYTIDINE ACETYLTRANSFERASE"/>
    <property type="match status" value="1"/>
</dbReference>
<keyword evidence="5 9" id="KW-0547">Nucleotide-binding</keyword>
<dbReference type="Gene3D" id="3.40.50.11040">
    <property type="match status" value="1"/>
</dbReference>
<dbReference type="HAMAP" id="MF_01886">
    <property type="entry name" value="tRNA_acetyltr_TmcA"/>
    <property type="match status" value="1"/>
</dbReference>
<dbReference type="GO" id="GO:1990883">
    <property type="term" value="F:18S rRNA cytidine N-acetyltransferase activity"/>
    <property type="evidence" value="ECO:0007669"/>
    <property type="project" value="TreeGrafter"/>
</dbReference>
<evidence type="ECO:0000256" key="8">
    <source>
        <dbReference type="ARBA" id="ARBA00023315"/>
    </source>
</evidence>
<dbReference type="GO" id="GO:0051391">
    <property type="term" value="P:tRNA acetylation"/>
    <property type="evidence" value="ECO:0007669"/>
    <property type="project" value="UniProtKB-UniRule"/>
</dbReference>
<dbReference type="InterPro" id="IPR027417">
    <property type="entry name" value="P-loop_NTPase"/>
</dbReference>
<keyword evidence="7 9" id="KW-0694">RNA-binding</keyword>
<dbReference type="Pfam" id="PF13718">
    <property type="entry name" value="GNAT_acetyltr_2"/>
    <property type="match status" value="1"/>
</dbReference>
<dbReference type="InterPro" id="IPR024914">
    <property type="entry name" value="tRNA_acetyltr_TmcA"/>
</dbReference>
<evidence type="ECO:0000256" key="2">
    <source>
        <dbReference type="ARBA" id="ARBA00022555"/>
    </source>
</evidence>
<dbReference type="GO" id="GO:0005524">
    <property type="term" value="F:ATP binding"/>
    <property type="evidence" value="ECO:0007669"/>
    <property type="project" value="UniProtKB-UniRule"/>
</dbReference>
<dbReference type="Gene3D" id="3.40.50.300">
    <property type="entry name" value="P-loop containing nucleotide triphosphate hydrolases"/>
    <property type="match status" value="1"/>
</dbReference>
<comment type="caution">
    <text evidence="9">Lacks conserved residue(s) required for the propagation of feature annotation.</text>
</comment>
<comment type="caution">
    <text evidence="13">The sequence shown here is derived from an EMBL/GenBank/DDBJ whole genome shotgun (WGS) entry which is preliminary data.</text>
</comment>
<evidence type="ECO:0000259" key="11">
    <source>
        <dbReference type="Pfam" id="PF08351"/>
    </source>
</evidence>
<dbReference type="InterPro" id="IPR038321">
    <property type="entry name" value="TmcA_C_sf"/>
</dbReference>
<gene>
    <name evidence="9" type="primary">tmcA</name>
    <name evidence="13" type="ORF">HGP28_03355</name>
</gene>
<dbReference type="Proteomes" id="UP000535589">
    <property type="component" value="Unassembled WGS sequence"/>
</dbReference>
<feature type="domain" description="N-acetyltransferase" evidence="12">
    <location>
        <begin position="387"/>
        <end position="502"/>
    </location>
</feature>
<dbReference type="GO" id="GO:0005737">
    <property type="term" value="C:cytoplasm"/>
    <property type="evidence" value="ECO:0007669"/>
    <property type="project" value="UniProtKB-SubCell"/>
</dbReference>
<dbReference type="InterPro" id="IPR000182">
    <property type="entry name" value="GNAT_dom"/>
</dbReference>
<dbReference type="InterPro" id="IPR016181">
    <property type="entry name" value="Acyl_CoA_acyltransferase"/>
</dbReference>
<name>A0A7X8TNU1_9VIBR</name>
<dbReference type="Pfam" id="PF08351">
    <property type="entry name" value="TmcA_N"/>
    <property type="match status" value="1"/>
</dbReference>
<dbReference type="GO" id="GO:1904812">
    <property type="term" value="P:rRNA acetylation involved in maturation of SSU-rRNA"/>
    <property type="evidence" value="ECO:0007669"/>
    <property type="project" value="TreeGrafter"/>
</dbReference>
<evidence type="ECO:0000256" key="7">
    <source>
        <dbReference type="ARBA" id="ARBA00022884"/>
    </source>
</evidence>
<comment type="subcellular location">
    <subcellularLocation>
        <location evidence="9">Cytoplasm</location>
    </subcellularLocation>
</comment>
<accession>A0A7X8TNU1</accession>
<evidence type="ECO:0000256" key="5">
    <source>
        <dbReference type="ARBA" id="ARBA00022741"/>
    </source>
</evidence>
<dbReference type="Gene3D" id="1.20.120.890">
    <property type="entry name" value="tRNA(Met) cytidine acetyltransferase, tail domain"/>
    <property type="match status" value="1"/>
</dbReference>
<keyword evidence="1 9" id="KW-0963">Cytoplasm</keyword>
<comment type="function">
    <text evidence="9">Catalyzes the formation of N(4)-acetylcytidine (ac(4)C) at the wobble position of tRNA(Met), by using acetyl-CoA as an acetyl donor and ATP (or GTP).</text>
</comment>
<keyword evidence="3 9" id="KW-0808">Transferase</keyword>
<dbReference type="InterPro" id="IPR032672">
    <property type="entry name" value="TmcA/NAT10/Kre33"/>
</dbReference>
<feature type="binding site" evidence="9">
    <location>
        <position position="516"/>
    </location>
    <ligand>
        <name>acetyl-CoA</name>
        <dbReference type="ChEBI" id="CHEBI:57288"/>
    </ligand>
</feature>